<proteinExistence type="predicted"/>
<evidence type="ECO:0000313" key="2">
    <source>
        <dbReference type="Proteomes" id="UP000307173"/>
    </source>
</evidence>
<dbReference type="AlphaFoldDB" id="A0A4T0WVL8"/>
<name>A0A4T0WVL8_9ASCO</name>
<dbReference type="STRING" id="52247.A0A4T0WVL8"/>
<dbReference type="Proteomes" id="UP000307173">
    <property type="component" value="Unassembled WGS sequence"/>
</dbReference>
<keyword evidence="2" id="KW-1185">Reference proteome</keyword>
<accession>A0A4T0WVL8</accession>
<gene>
    <name evidence="1" type="ORF">CANINC_004796</name>
</gene>
<dbReference type="EMBL" id="SELW01000665">
    <property type="protein sequence ID" value="TID14150.1"/>
    <property type="molecule type" value="Genomic_DNA"/>
</dbReference>
<organism evidence="1 2">
    <name type="scientific">Pichia inconspicua</name>
    <dbReference type="NCBI Taxonomy" id="52247"/>
    <lineage>
        <taxon>Eukaryota</taxon>
        <taxon>Fungi</taxon>
        <taxon>Dikarya</taxon>
        <taxon>Ascomycota</taxon>
        <taxon>Saccharomycotina</taxon>
        <taxon>Pichiomycetes</taxon>
        <taxon>Pichiales</taxon>
        <taxon>Pichiaceae</taxon>
        <taxon>Pichia</taxon>
    </lineage>
</organism>
<sequence>MAQSTPNIAAAKIGNNQTAKLRIKENHQITNISQPYAKEFVFIKELDPFASPVKNNQSANGDFESLANNGVLNFGSPKKESRFPESFNPRKELNMPHKEKVNKWIDKVSSVIEDVADVEMDESGYNPDVPTTDEIFLFEENEDIKLESDSDVINYQSKLITLLVNKDYLKDEENVRKSDGLVIQGSMNYLLYHNGLDYIDYKNMSFDQQSVYTYEQ</sequence>
<reference evidence="1 2" key="1">
    <citation type="journal article" date="2019" name="Front. Genet.">
        <title>Whole-Genome Sequencing of the Opportunistic Yeast Pathogen Candida inconspicua Uncovers Its Hybrid Origin.</title>
        <authorList>
            <person name="Mixao V."/>
            <person name="Hansen A.P."/>
            <person name="Saus E."/>
            <person name="Boekhout T."/>
            <person name="Lass-Florl C."/>
            <person name="Gabaldon T."/>
        </authorList>
    </citation>
    <scope>NUCLEOTIDE SEQUENCE [LARGE SCALE GENOMIC DNA]</scope>
    <source>
        <strain evidence="1 2">CBS 180</strain>
    </source>
</reference>
<dbReference type="OrthoDB" id="3981267at2759"/>
<protein>
    <submittedName>
        <fullName evidence="1">Uncharacterized protein</fullName>
    </submittedName>
</protein>
<evidence type="ECO:0000313" key="1">
    <source>
        <dbReference type="EMBL" id="TID14150.1"/>
    </source>
</evidence>
<comment type="caution">
    <text evidence="1">The sequence shown here is derived from an EMBL/GenBank/DDBJ whole genome shotgun (WGS) entry which is preliminary data.</text>
</comment>